<dbReference type="Gene3D" id="3.60.110.10">
    <property type="entry name" value="Carbon-nitrogen hydrolase"/>
    <property type="match status" value="1"/>
</dbReference>
<dbReference type="FunFam" id="3.40.50.620:FF:000036">
    <property type="entry name" value="Glutamine-dependent NAD(+) synthetase"/>
    <property type="match status" value="1"/>
</dbReference>
<evidence type="ECO:0000313" key="10">
    <source>
        <dbReference type="EMBL" id="PMD48798.1"/>
    </source>
</evidence>
<feature type="domain" description="CN hydrolase" evidence="9">
    <location>
        <begin position="4"/>
        <end position="275"/>
    </location>
</feature>
<dbReference type="InterPro" id="IPR036526">
    <property type="entry name" value="C-N_Hydrolase_sf"/>
</dbReference>
<evidence type="ECO:0000256" key="7">
    <source>
        <dbReference type="ARBA" id="ARBA00052340"/>
    </source>
</evidence>
<dbReference type="PIRSF" id="PIRSF006630">
    <property type="entry name" value="NADS_GAT"/>
    <property type="match status" value="1"/>
</dbReference>
<dbReference type="InterPro" id="IPR003010">
    <property type="entry name" value="C-N_Hydrolase"/>
</dbReference>
<dbReference type="SUPFAM" id="SSF56317">
    <property type="entry name" value="Carbon-nitrogen hydrolase"/>
    <property type="match status" value="1"/>
</dbReference>
<dbReference type="GO" id="GO:0009435">
    <property type="term" value="P:NAD+ biosynthetic process"/>
    <property type="evidence" value="ECO:0007669"/>
    <property type="project" value="UniProtKB-UniRule"/>
</dbReference>
<keyword evidence="4 8" id="KW-0547">Nucleotide-binding</keyword>
<evidence type="ECO:0000256" key="8">
    <source>
        <dbReference type="PIRNR" id="PIRNR006630"/>
    </source>
</evidence>
<dbReference type="OrthoDB" id="2020662at2759"/>
<dbReference type="Proteomes" id="UP000235786">
    <property type="component" value="Unassembled WGS sequence"/>
</dbReference>
<evidence type="ECO:0000313" key="11">
    <source>
        <dbReference type="Proteomes" id="UP000235786"/>
    </source>
</evidence>
<name>A0A2J6SDG1_HYAVF</name>
<dbReference type="CDD" id="cd00553">
    <property type="entry name" value="NAD_synthase"/>
    <property type="match status" value="1"/>
</dbReference>
<sequence length="713" mass="80273">MSFITVAAATLPSVPLDFGGNRDRILRSIAIAKEKRATLRTGPELEIPGYGCLDHHLEGDTFLHSWEVLADILADPVCKDMLIDVGMGVRHRNVRYNCRILCTYKKIYFIRPKMSLANDNLYRETRHFTAWVKERQTEKYYLEEVVRKVTGQHTVPIGDAVLSTLDTAVGCETCEELFTPLNPSTYMGLNGVEIILNSSASHAELRKLRTRLDLISNSTRKVGGVYVYANATGVDGEARMMFDGSSMIVANGKVLEQGAQFSLEDVEVTTATFDIEEVRSFRSSISRNVQAAAQPEYERIECELRLSRPADELFLSKSLEISKEIEIKVLDPMEEIYMSTAVFLWQYLVRTNSAGYFLALSGGLDSSTTALMVFGMARLVLESITLGEEKTLTDLRRVTGDAKFSPKSPQEIVSRLFHTCYMGTVNSGDETRTRARKLGETLGAYHSDISIDEAITAHELIIEKTLDFKPRYKIEGGSDAENLARQNIQARNRMVVSYELAQLSTTARKLPRAGAALLVLGSGNVDEILRGYYTKYDASSADISPLGSISKIDIKRFQRWAKDQWDLPILEEFIEATPSAELLPLSAGVQDDEADSEMGMTYEELSVFGLLRKVDHLGPWSTYLRLLGQWKHRPGYPGPRQIADKVKKFFRFYAINRHKATIITPSIHLSAYNPDDNRHDLRPFLYVVNWPWQFSKIDAHVDELEKKLAAQVN</sequence>
<dbReference type="Pfam" id="PF00795">
    <property type="entry name" value="CN_hydrolase"/>
    <property type="match status" value="1"/>
</dbReference>
<dbReference type="SUPFAM" id="SSF52402">
    <property type="entry name" value="Adenine nucleotide alpha hydrolases-like"/>
    <property type="match status" value="1"/>
</dbReference>
<evidence type="ECO:0000256" key="1">
    <source>
        <dbReference type="ARBA" id="ARBA00005188"/>
    </source>
</evidence>
<proteinExistence type="inferred from homology"/>
<dbReference type="GO" id="GO:0004359">
    <property type="term" value="F:glutaminase activity"/>
    <property type="evidence" value="ECO:0007669"/>
    <property type="project" value="InterPro"/>
</dbReference>
<dbReference type="InterPro" id="IPR014729">
    <property type="entry name" value="Rossmann-like_a/b/a_fold"/>
</dbReference>
<dbReference type="HAMAP" id="MF_02090">
    <property type="entry name" value="NadE_glutamine_dep"/>
    <property type="match status" value="1"/>
</dbReference>
<keyword evidence="5 8" id="KW-0067">ATP-binding</keyword>
<dbReference type="CDD" id="cd07570">
    <property type="entry name" value="GAT_Gln-NAD-synth"/>
    <property type="match status" value="1"/>
</dbReference>
<dbReference type="InterPro" id="IPR022310">
    <property type="entry name" value="NAD/GMP_synthase"/>
</dbReference>
<evidence type="ECO:0000256" key="6">
    <source>
        <dbReference type="ARBA" id="ARBA00023027"/>
    </source>
</evidence>
<dbReference type="UniPathway" id="UPA00253">
    <property type="reaction ID" value="UER00334"/>
</dbReference>
<dbReference type="Pfam" id="PF02540">
    <property type="entry name" value="NAD_synthase"/>
    <property type="match status" value="1"/>
</dbReference>
<accession>A0A2J6SDG1</accession>
<dbReference type="InterPro" id="IPR014445">
    <property type="entry name" value="Gln-dep_NAD_synthase"/>
</dbReference>
<dbReference type="FunFam" id="3.60.110.10:FF:000003">
    <property type="entry name" value="Glutamine-dependent NAD(+) synthetase"/>
    <property type="match status" value="1"/>
</dbReference>
<dbReference type="EC" id="6.3.5.1" evidence="8"/>
<dbReference type="EMBL" id="KZ613937">
    <property type="protein sequence ID" value="PMD48798.1"/>
    <property type="molecule type" value="Genomic_DNA"/>
</dbReference>
<dbReference type="PROSITE" id="PS50263">
    <property type="entry name" value="CN_HYDROLASE"/>
    <property type="match status" value="1"/>
</dbReference>
<evidence type="ECO:0000256" key="2">
    <source>
        <dbReference type="ARBA" id="ARBA00007145"/>
    </source>
</evidence>
<dbReference type="GO" id="GO:0005524">
    <property type="term" value="F:ATP binding"/>
    <property type="evidence" value="ECO:0007669"/>
    <property type="project" value="UniProtKB-UniRule"/>
</dbReference>
<reference evidence="10 11" key="1">
    <citation type="submission" date="2016-04" db="EMBL/GenBank/DDBJ databases">
        <title>A degradative enzymes factory behind the ericoid mycorrhizal symbiosis.</title>
        <authorList>
            <consortium name="DOE Joint Genome Institute"/>
            <person name="Martino E."/>
            <person name="Morin E."/>
            <person name="Grelet G."/>
            <person name="Kuo A."/>
            <person name="Kohler A."/>
            <person name="Daghino S."/>
            <person name="Barry K."/>
            <person name="Choi C."/>
            <person name="Cichocki N."/>
            <person name="Clum A."/>
            <person name="Copeland A."/>
            <person name="Hainaut M."/>
            <person name="Haridas S."/>
            <person name="Labutti K."/>
            <person name="Lindquist E."/>
            <person name="Lipzen A."/>
            <person name="Khouja H.-R."/>
            <person name="Murat C."/>
            <person name="Ohm R."/>
            <person name="Olson A."/>
            <person name="Spatafora J."/>
            <person name="Veneault-Fourrey C."/>
            <person name="Henrissat B."/>
            <person name="Grigoriev I."/>
            <person name="Martin F."/>
            <person name="Perotto S."/>
        </authorList>
    </citation>
    <scope>NUCLEOTIDE SEQUENCE [LARGE SCALE GENOMIC DNA]</scope>
    <source>
        <strain evidence="10 11">F</strain>
    </source>
</reference>
<dbReference type="PANTHER" id="PTHR23090:SF9">
    <property type="entry name" value="GLUTAMINE-DEPENDENT NAD(+) SYNTHETASE"/>
    <property type="match status" value="1"/>
</dbReference>
<evidence type="ECO:0000259" key="9">
    <source>
        <dbReference type="PROSITE" id="PS50263"/>
    </source>
</evidence>
<dbReference type="AlphaFoldDB" id="A0A2J6SDG1"/>
<dbReference type="GO" id="GO:0003952">
    <property type="term" value="F:NAD+ synthase (glutamine-hydrolyzing) activity"/>
    <property type="evidence" value="ECO:0007669"/>
    <property type="project" value="UniProtKB-UniRule"/>
</dbReference>
<dbReference type="PANTHER" id="PTHR23090">
    <property type="entry name" value="NH 3 /GLUTAMINE-DEPENDENT NAD + SYNTHETASE"/>
    <property type="match status" value="1"/>
</dbReference>
<keyword evidence="11" id="KW-1185">Reference proteome</keyword>
<gene>
    <name evidence="10" type="ORF">L207DRAFT_575449</name>
</gene>
<dbReference type="Gene3D" id="3.40.50.620">
    <property type="entry name" value="HUPs"/>
    <property type="match status" value="1"/>
</dbReference>
<keyword evidence="6 8" id="KW-0520">NAD</keyword>
<comment type="catalytic activity">
    <reaction evidence="7 8">
        <text>deamido-NAD(+) + L-glutamine + ATP + H2O = L-glutamate + AMP + diphosphate + NAD(+) + H(+)</text>
        <dbReference type="Rhea" id="RHEA:24384"/>
        <dbReference type="ChEBI" id="CHEBI:15377"/>
        <dbReference type="ChEBI" id="CHEBI:15378"/>
        <dbReference type="ChEBI" id="CHEBI:29985"/>
        <dbReference type="ChEBI" id="CHEBI:30616"/>
        <dbReference type="ChEBI" id="CHEBI:33019"/>
        <dbReference type="ChEBI" id="CHEBI:57540"/>
        <dbReference type="ChEBI" id="CHEBI:58359"/>
        <dbReference type="ChEBI" id="CHEBI:58437"/>
        <dbReference type="ChEBI" id="CHEBI:456215"/>
        <dbReference type="EC" id="6.3.5.1"/>
    </reaction>
</comment>
<dbReference type="GO" id="GO:0005737">
    <property type="term" value="C:cytoplasm"/>
    <property type="evidence" value="ECO:0007669"/>
    <property type="project" value="InterPro"/>
</dbReference>
<protein>
    <recommendedName>
        <fullName evidence="8">Glutamine-dependent NAD(+) synthetase</fullName>
        <ecNumber evidence="8">6.3.5.1</ecNumber>
    </recommendedName>
    <alternativeName>
        <fullName evidence="8">NAD(+) synthase [glutamine-hydrolyzing]</fullName>
    </alternativeName>
</protein>
<keyword evidence="3 8" id="KW-0436">Ligase</keyword>
<comment type="pathway">
    <text evidence="1 8">Cofactor biosynthesis; NAD(+) biosynthesis; NAD(+) from deamido-NAD(+) (L-Gln route): step 1/1.</text>
</comment>
<organism evidence="10 11">
    <name type="scientific">Hyaloscypha variabilis (strain UAMH 11265 / GT02V1 / F)</name>
    <name type="common">Meliniomyces variabilis</name>
    <dbReference type="NCBI Taxonomy" id="1149755"/>
    <lineage>
        <taxon>Eukaryota</taxon>
        <taxon>Fungi</taxon>
        <taxon>Dikarya</taxon>
        <taxon>Ascomycota</taxon>
        <taxon>Pezizomycotina</taxon>
        <taxon>Leotiomycetes</taxon>
        <taxon>Helotiales</taxon>
        <taxon>Hyaloscyphaceae</taxon>
        <taxon>Hyaloscypha</taxon>
        <taxon>Hyaloscypha variabilis</taxon>
    </lineage>
</organism>
<dbReference type="STRING" id="1149755.A0A2J6SDG1"/>
<evidence type="ECO:0000256" key="4">
    <source>
        <dbReference type="ARBA" id="ARBA00022741"/>
    </source>
</evidence>
<dbReference type="InterPro" id="IPR003694">
    <property type="entry name" value="NAD_synthase"/>
</dbReference>
<comment type="similarity">
    <text evidence="2 8">In the C-terminal section; belongs to the NAD synthetase family.</text>
</comment>
<evidence type="ECO:0000256" key="3">
    <source>
        <dbReference type="ARBA" id="ARBA00022598"/>
    </source>
</evidence>
<evidence type="ECO:0000256" key="5">
    <source>
        <dbReference type="ARBA" id="ARBA00022840"/>
    </source>
</evidence>